<accession>A0ABS7TE33</accession>
<protein>
    <recommendedName>
        <fullName evidence="2">Type VI secretion system component TssM1 N-terminal domain-containing protein</fullName>
    </recommendedName>
</protein>
<sequence>MSPLSMIETLFSNIGSIFTRIAYLYQQGSDTAKKPWLRRIVVTLVLLAIVVGLVFLALAVLPQLPMRFWQVLGLCVVVAVVLWWFMAGQRKASLKGRTRKRIGDLGPANDEEERAPVARMTAAITEAKRTIARAPEMAQGRTPLYRIPWFLFIGDGSANVDGLLRAGSEVSPFPASDKPAMDADDVWRWWFHKSMIAIEMHPRVVCDSSARLDRGLWYQGLMKLADEREKLPLNGLVVAVSVQSLLGPADALKETATRLRRLVDEAMEHLQVQMPVYFVVSGLERLPGYAQMRATLPDEAFAQALGHRFTESENTNAAASRRIDEVIQPIEDRLHALRMTALRAQHGPQQRRAVFDFIESLRQARPGLAMFVSLMLEDNPFQRTPRWRGLYFAGAADAAHRSGAFVADLFTRFLPSDQPLAGTSFRGNAGRMAIAGAGVLAMLGLSASFAYGLKSAHRDDAALLQQTRSACSEVAHSTSTGRIEWVASCGRTIEELEAAQGDTMLSFGIRRADSDIAKLRQRVVDDFANLILAPEDQMLATDIDQRRAGIEHVLAITQRLRLLEDCDSSNPVCRNRELKNNVSFDARSRLFAPFVSADNDTRRDRNNADALFATYLGYLRWQKKNIREAEHARLEGLLTRLLANYTPRAADLKQWADARGVGMDLGSFWLPQGAVVGTETGQLATISSAYTRDTWEGAIEPMLATLRKQAPERASRIDDLRNAYFQDYFTQWEKFQARFGDGITLWRGRYEELLARAGGADNPYARFFVAAQRNLYELPFDWPLASRWAATWAQMKSKWLSSWRPFGRFIADSFRFGGEKVTPPVWLLAMHDSQAVVLNRQDADYARAYLRLQAEGSGEDVYQLASDLFTSKGKADKPPASDYTKLIDAVDKPAEKYATSFKGDDLAAWSIVQGPSKLLLFLTVHKAGTYVQQRWRESVVKPLSTLPPEQQVDALYGPQGKLSAFVNDWLKPFITEKERLPVKVDGVAIPLSAAYQGMVAAERKFQPVLGDVAPFQAGSFTLTQPSQLGALDEGAEGTVLEVECRERVYRASSAGASLAEATAQVFWSPSSCMQARIRISVAAPAPKQPEAAPVQEFDPATSQMQPAAPIAAVPELSLVRTYAGVDGFAALIKDFANGAHAFGVEDFRDSYSPAQWTQLRPKLDAAGFRGVRVFLKVDLSDEMKRYLGASTAHAEVPSEILE</sequence>
<keyword evidence="4" id="KW-1185">Reference proteome</keyword>
<proteinExistence type="predicted"/>
<keyword evidence="1" id="KW-1133">Transmembrane helix</keyword>
<dbReference type="Pfam" id="PF14331">
    <property type="entry name" value="IcmF-related_N"/>
    <property type="match status" value="1"/>
</dbReference>
<evidence type="ECO:0000256" key="1">
    <source>
        <dbReference type="SAM" id="Phobius"/>
    </source>
</evidence>
<dbReference type="InterPro" id="IPR025743">
    <property type="entry name" value="TssM1_N"/>
</dbReference>
<organism evidence="3 4">
    <name type="scientific">Thermomonas beijingensis</name>
    <dbReference type="NCBI Taxonomy" id="2872701"/>
    <lineage>
        <taxon>Bacteria</taxon>
        <taxon>Pseudomonadati</taxon>
        <taxon>Pseudomonadota</taxon>
        <taxon>Gammaproteobacteria</taxon>
        <taxon>Lysobacterales</taxon>
        <taxon>Lysobacteraceae</taxon>
        <taxon>Thermomonas</taxon>
    </lineage>
</organism>
<dbReference type="PANTHER" id="PTHR36153">
    <property type="entry name" value="INNER MEMBRANE PROTEIN-RELATED"/>
    <property type="match status" value="1"/>
</dbReference>
<name>A0ABS7TE33_9GAMM</name>
<evidence type="ECO:0000313" key="4">
    <source>
        <dbReference type="Proteomes" id="UP001430290"/>
    </source>
</evidence>
<feature type="transmembrane region" description="Helical" evidence="1">
    <location>
        <begin position="67"/>
        <end position="87"/>
    </location>
</feature>
<comment type="caution">
    <text evidence="3">The sequence shown here is derived from an EMBL/GenBank/DDBJ whole genome shotgun (WGS) entry which is preliminary data.</text>
</comment>
<evidence type="ECO:0000313" key="3">
    <source>
        <dbReference type="EMBL" id="MBZ4186085.1"/>
    </source>
</evidence>
<dbReference type="InterPro" id="IPR053156">
    <property type="entry name" value="T6SS_TssM-like"/>
</dbReference>
<keyword evidence="1" id="KW-0472">Membrane</keyword>
<reference evidence="3" key="1">
    <citation type="submission" date="2021-09" db="EMBL/GenBank/DDBJ databases">
        <authorList>
            <person name="Wu T."/>
            <person name="Guo S.Z."/>
        </authorList>
    </citation>
    <scope>NUCLEOTIDE SEQUENCE</scope>
    <source>
        <strain evidence="3">RSS-23</strain>
    </source>
</reference>
<evidence type="ECO:0000259" key="2">
    <source>
        <dbReference type="Pfam" id="PF14331"/>
    </source>
</evidence>
<gene>
    <name evidence="3" type="ORF">K7B09_07040</name>
</gene>
<feature type="transmembrane region" description="Helical" evidence="1">
    <location>
        <begin position="37"/>
        <end position="61"/>
    </location>
</feature>
<feature type="transmembrane region" description="Helical" evidence="1">
    <location>
        <begin position="6"/>
        <end position="25"/>
    </location>
</feature>
<keyword evidence="1" id="KW-0812">Transmembrane</keyword>
<feature type="domain" description="Type VI secretion system component TssM1 N-terminal" evidence="2">
    <location>
        <begin position="213"/>
        <end position="396"/>
    </location>
</feature>
<dbReference type="Proteomes" id="UP001430290">
    <property type="component" value="Unassembled WGS sequence"/>
</dbReference>
<dbReference type="PANTHER" id="PTHR36153:SF1">
    <property type="entry name" value="TYPE VI SECRETION SYSTEM COMPONENT TSSM1"/>
    <property type="match status" value="1"/>
</dbReference>
<dbReference type="RefSeq" id="WP_223628256.1">
    <property type="nucleotide sequence ID" value="NZ_JAIQDJ010000002.1"/>
</dbReference>
<dbReference type="EMBL" id="JAIQDJ010000002">
    <property type="protein sequence ID" value="MBZ4186085.1"/>
    <property type="molecule type" value="Genomic_DNA"/>
</dbReference>